<evidence type="ECO:0000256" key="1">
    <source>
        <dbReference type="ARBA" id="ARBA00001974"/>
    </source>
</evidence>
<evidence type="ECO:0000256" key="6">
    <source>
        <dbReference type="SAM" id="Phobius"/>
    </source>
</evidence>
<evidence type="ECO:0000256" key="4">
    <source>
        <dbReference type="ARBA" id="ARBA00022827"/>
    </source>
</evidence>
<keyword evidence="6" id="KW-0812">Transmembrane</keyword>
<evidence type="ECO:0000259" key="10">
    <source>
        <dbReference type="Pfam" id="PF12806"/>
    </source>
</evidence>
<dbReference type="GO" id="GO:0003995">
    <property type="term" value="F:acyl-CoA dehydrogenase activity"/>
    <property type="evidence" value="ECO:0007669"/>
    <property type="project" value="InterPro"/>
</dbReference>
<comment type="cofactor">
    <cofactor evidence="1 5">
        <name>FAD</name>
        <dbReference type="ChEBI" id="CHEBI:57692"/>
    </cofactor>
</comment>
<dbReference type="Gene3D" id="1.10.540.10">
    <property type="entry name" value="Acyl-CoA dehydrogenase/oxidase, N-terminal domain"/>
    <property type="match status" value="1"/>
</dbReference>
<dbReference type="InterPro" id="IPR013786">
    <property type="entry name" value="AcylCoA_DH/ox_N"/>
</dbReference>
<dbReference type="InterPro" id="IPR009100">
    <property type="entry name" value="AcylCoA_DH/oxidase_NM_dom_sf"/>
</dbReference>
<dbReference type="GO" id="GO:0050660">
    <property type="term" value="F:flavin adenine dinucleotide binding"/>
    <property type="evidence" value="ECO:0007669"/>
    <property type="project" value="InterPro"/>
</dbReference>
<feature type="domain" description="Acyl-CoA oxidase/dehydrogenase middle" evidence="8">
    <location>
        <begin position="161"/>
        <end position="268"/>
    </location>
</feature>
<dbReference type="InterPro" id="IPR046373">
    <property type="entry name" value="Acyl-CoA_Oxase/DH_mid-dom_sf"/>
</dbReference>
<dbReference type="InterPro" id="IPR037069">
    <property type="entry name" value="AcylCoA_DH/ox_N_sf"/>
</dbReference>
<dbReference type="Pfam" id="PF02771">
    <property type="entry name" value="Acyl-CoA_dh_N"/>
    <property type="match status" value="1"/>
</dbReference>
<dbReference type="Pfam" id="PF12806">
    <property type="entry name" value="Acyl-CoA_dh_C"/>
    <property type="match status" value="1"/>
</dbReference>
<dbReference type="Proteomes" id="UP000229730">
    <property type="component" value="Unassembled WGS sequence"/>
</dbReference>
<dbReference type="InterPro" id="IPR009075">
    <property type="entry name" value="AcylCo_DH/oxidase_C"/>
</dbReference>
<dbReference type="InParanoid" id="A0A2G4YQE7"/>
<comment type="caution">
    <text evidence="11">The sequence shown here is derived from an EMBL/GenBank/DDBJ whole genome shotgun (WGS) entry which is preliminary data.</text>
</comment>
<proteinExistence type="inferred from homology"/>
<dbReference type="RefSeq" id="WP_099473612.1">
    <property type="nucleotide sequence ID" value="NZ_CP041025.1"/>
</dbReference>
<evidence type="ECO:0000313" key="11">
    <source>
        <dbReference type="EMBL" id="PHZ84554.1"/>
    </source>
</evidence>
<evidence type="ECO:0000256" key="3">
    <source>
        <dbReference type="ARBA" id="ARBA00022630"/>
    </source>
</evidence>
<evidence type="ECO:0000256" key="5">
    <source>
        <dbReference type="RuleBase" id="RU362125"/>
    </source>
</evidence>
<feature type="domain" description="Acetyl-CoA dehydrogenase-like C-terminal" evidence="10">
    <location>
        <begin position="469"/>
        <end position="593"/>
    </location>
</feature>
<feature type="transmembrane region" description="Helical" evidence="6">
    <location>
        <begin position="105"/>
        <end position="128"/>
    </location>
</feature>
<dbReference type="InterPro" id="IPR006091">
    <property type="entry name" value="Acyl-CoA_Oxase/DH_mid-dom"/>
</dbReference>
<evidence type="ECO:0000259" key="7">
    <source>
        <dbReference type="Pfam" id="PF00441"/>
    </source>
</evidence>
<keyword evidence="12" id="KW-1185">Reference proteome</keyword>
<feature type="domain" description="Acyl-CoA dehydrogenase/oxidase C-terminal" evidence="7">
    <location>
        <begin position="284"/>
        <end position="449"/>
    </location>
</feature>
<dbReference type="Pfam" id="PF02770">
    <property type="entry name" value="Acyl-CoA_dh_M"/>
    <property type="match status" value="1"/>
</dbReference>
<comment type="similarity">
    <text evidence="2 5">Belongs to the acyl-CoA dehydrogenase family.</text>
</comment>
<gene>
    <name evidence="11" type="ORF">CRD36_12175</name>
</gene>
<protein>
    <submittedName>
        <fullName evidence="11">Acyl-CoA dehydrogenase</fullName>
    </submittedName>
</protein>
<organism evidence="11 12">
    <name type="scientific">Paremcibacter congregatus</name>
    <dbReference type="NCBI Taxonomy" id="2043170"/>
    <lineage>
        <taxon>Bacteria</taxon>
        <taxon>Pseudomonadati</taxon>
        <taxon>Pseudomonadota</taxon>
        <taxon>Alphaproteobacteria</taxon>
        <taxon>Emcibacterales</taxon>
        <taxon>Emcibacteraceae</taxon>
        <taxon>Paremcibacter</taxon>
    </lineage>
</organism>
<dbReference type="InterPro" id="IPR025878">
    <property type="entry name" value="Acyl-CoA_dh-like_C_dom"/>
</dbReference>
<accession>A0A2G4YQE7</accession>
<feature type="domain" description="Acyl-CoA dehydrogenase/oxidase N-terminal" evidence="9">
    <location>
        <begin position="39"/>
        <end position="155"/>
    </location>
</feature>
<dbReference type="SUPFAM" id="SSF56645">
    <property type="entry name" value="Acyl-CoA dehydrogenase NM domain-like"/>
    <property type="match status" value="1"/>
</dbReference>
<evidence type="ECO:0000259" key="9">
    <source>
        <dbReference type="Pfam" id="PF02771"/>
    </source>
</evidence>
<reference evidence="11 12" key="1">
    <citation type="submission" date="2017-10" db="EMBL/GenBank/DDBJ databases">
        <title>Frigbacter circumglobatus gen. nov. sp. nov., isolated from sediment cultured in situ.</title>
        <authorList>
            <person name="Zhao Z."/>
        </authorList>
    </citation>
    <scope>NUCLEOTIDE SEQUENCE [LARGE SCALE GENOMIC DNA]</scope>
    <source>
        <strain evidence="11 12">ZYL</strain>
    </source>
</reference>
<dbReference type="Gene3D" id="1.20.140.10">
    <property type="entry name" value="Butyryl-CoA Dehydrogenase, subunit A, domain 3"/>
    <property type="match status" value="1"/>
</dbReference>
<dbReference type="OrthoDB" id="5510711at2"/>
<sequence>MSMIVNRRDLDFLMYEVMDLDRLLAHPRYQDYDRDVISAVLDTAENIAEDKFLSCAAALDAHEPTFDGQKVRIMPEVKQALDTYAEAGFFAAAFDQTLGGLQMPFMVSSALGGLFTCANVGIASYFFLTQAAANMLAACGSPAQKALYLPPMLAGRWYGTMCLSEPQAGSSLSDIRTKATPVGDGRYRIEGSKMWISGGEQEISDNIIHMVLARLPDGPPGVKGLSLFLVPKFRVNADGSLGAKNNIALAGLNHKMGHRGTTNCLLNFGEQGDCFAELVGEPHQGLAAMFHMMNEARVGVGHGAVMSGLAGYLYSLDYARNRPQGRHPHEKDPTSPQVMIIEHADVKRLLMAQKAYVEGGLALVTYCAGLIDQQAVAEDQIERQRLSLLLEILTPVAKSWPAEYCLEANKYAIQVLGGYGYTRDYPVERFYRDNRLNHIHEGTHAIHGLDLLGRKVRMQDGAALAVLEAEIKKTAVEALERLDMVGYGEDLCRAFAALKDCARAVGRAGDMNRMLANATVYLDAFGHVVVAWMWLRQALVAGAALAEQPDHPDEDFYRGKLAACRYFYAHELPSVHAKFTLVASLDDSCLTMQDSWFTGR</sequence>
<keyword evidence="5" id="KW-0560">Oxidoreductase</keyword>
<dbReference type="SUPFAM" id="SSF47203">
    <property type="entry name" value="Acyl-CoA dehydrogenase C-terminal domain-like"/>
    <property type="match status" value="1"/>
</dbReference>
<keyword evidence="3 5" id="KW-0285">Flavoprotein</keyword>
<keyword evidence="6" id="KW-0472">Membrane</keyword>
<dbReference type="PANTHER" id="PTHR42803">
    <property type="entry name" value="ACYL-COA DEHYDROGENASE"/>
    <property type="match status" value="1"/>
</dbReference>
<evidence type="ECO:0000256" key="2">
    <source>
        <dbReference type="ARBA" id="ARBA00009347"/>
    </source>
</evidence>
<evidence type="ECO:0000313" key="12">
    <source>
        <dbReference type="Proteomes" id="UP000229730"/>
    </source>
</evidence>
<dbReference type="InterPro" id="IPR036250">
    <property type="entry name" value="AcylCo_DH-like_C"/>
</dbReference>
<name>A0A2G4YQE7_9PROT</name>
<dbReference type="Gene3D" id="2.40.110.10">
    <property type="entry name" value="Butyryl-CoA Dehydrogenase, subunit A, domain 2"/>
    <property type="match status" value="1"/>
</dbReference>
<dbReference type="EMBL" id="PDEM01000024">
    <property type="protein sequence ID" value="PHZ84554.1"/>
    <property type="molecule type" value="Genomic_DNA"/>
</dbReference>
<dbReference type="PANTHER" id="PTHR42803:SF3">
    <property type="entry name" value="ACYL-COA DEHYDROGENASE-RELATED"/>
    <property type="match status" value="1"/>
</dbReference>
<keyword evidence="4 5" id="KW-0274">FAD</keyword>
<dbReference type="Pfam" id="PF00441">
    <property type="entry name" value="Acyl-CoA_dh_1"/>
    <property type="match status" value="1"/>
</dbReference>
<evidence type="ECO:0000259" key="8">
    <source>
        <dbReference type="Pfam" id="PF02770"/>
    </source>
</evidence>
<dbReference type="AlphaFoldDB" id="A0A2G4YQE7"/>
<dbReference type="InterPro" id="IPR006089">
    <property type="entry name" value="Acyl-CoA_DH_CS"/>
</dbReference>
<keyword evidence="6" id="KW-1133">Transmembrane helix</keyword>
<dbReference type="InterPro" id="IPR052166">
    <property type="entry name" value="Diverse_Acyl-CoA_DH"/>
</dbReference>
<dbReference type="PROSITE" id="PS00073">
    <property type="entry name" value="ACYL_COA_DH_2"/>
    <property type="match status" value="1"/>
</dbReference>